<geneLocation type="plasmid" evidence="2 3">
    <name>pSCATT</name>
</geneLocation>
<feature type="compositionally biased region" description="Basic and acidic residues" evidence="1">
    <location>
        <begin position="148"/>
        <end position="161"/>
    </location>
</feature>
<feature type="compositionally biased region" description="Low complexity" evidence="1">
    <location>
        <begin position="81"/>
        <end position="104"/>
    </location>
</feature>
<feature type="region of interest" description="Disordered" evidence="1">
    <location>
        <begin position="221"/>
        <end position="241"/>
    </location>
</feature>
<dbReference type="KEGG" id="scy:SCATT_p07020"/>
<accession>G8XHE9</accession>
<gene>
    <name evidence="2" type="ordered locus">SCATT_p07020</name>
</gene>
<dbReference type="HOGENOM" id="CLU_717490_0_0_11"/>
<name>G8XHE9_STREN</name>
<protein>
    <recommendedName>
        <fullName evidence="4">Histidine phosphatase family protein</fullName>
    </recommendedName>
</protein>
<dbReference type="PATRIC" id="fig|1003195.29.peg.6496"/>
<keyword evidence="2" id="KW-0614">Plasmid</keyword>
<evidence type="ECO:0000313" key="2">
    <source>
        <dbReference type="EMBL" id="AEW98895.1"/>
    </source>
</evidence>
<evidence type="ECO:0000256" key="1">
    <source>
        <dbReference type="SAM" id="MobiDB-lite"/>
    </source>
</evidence>
<evidence type="ECO:0000313" key="3">
    <source>
        <dbReference type="Proteomes" id="UP000007842"/>
    </source>
</evidence>
<proteinExistence type="predicted"/>
<organism evidence="2 3">
    <name type="scientific">Streptantibioticus cattleyicolor (strain ATCC 35852 / DSM 46488 / JCM 4925 / NBRC 14057 / NRRL 8057)</name>
    <name type="common">Streptomyces cattleya</name>
    <dbReference type="NCBI Taxonomy" id="1003195"/>
    <lineage>
        <taxon>Bacteria</taxon>
        <taxon>Bacillati</taxon>
        <taxon>Actinomycetota</taxon>
        <taxon>Actinomycetes</taxon>
        <taxon>Kitasatosporales</taxon>
        <taxon>Streptomycetaceae</taxon>
        <taxon>Streptantibioticus</taxon>
    </lineage>
</organism>
<sequence>MHRGAGGDGVGGEPVVAVFAEFGDDYFALGLVSTAIDATELGPAEPGSAKPPSPTPDPGSASPTSPRPARRRRETPPPSRAPTASGSGAPTSTPPSSMRSTPSCTPRPPPSPTTSCETARRPSPTASGAGDRRVGPTGTGRVPSSGAERGRRAAELEEGRMTRGYTEQGGPGRRSVLAGLAAASLALTGCGEVRAASARTAPRPSRPVADGTVIMIIRHGEKPDKHHPGIGDDGRPDPKSLTARGWQRARALPSLFDPPAGHTPPPGIHRPRTVYAAADTGPHAGAHRMRQTVTPLARHLGLPVLTTYAETRERALAAAASTAAAPVLICWEHSRIPDIVAALGASDSGAPKTWPDRFDLVWVLTRRSGAWSFREVDQHLLPGDR</sequence>
<feature type="compositionally biased region" description="Basic and acidic residues" evidence="1">
    <location>
        <begin position="221"/>
        <end position="238"/>
    </location>
</feature>
<dbReference type="Gene3D" id="3.40.50.1240">
    <property type="entry name" value="Phosphoglycerate mutase-like"/>
    <property type="match status" value="1"/>
</dbReference>
<dbReference type="Proteomes" id="UP000007842">
    <property type="component" value="Plasmid pSCATT"/>
</dbReference>
<reference evidence="3" key="1">
    <citation type="submission" date="2011-12" db="EMBL/GenBank/DDBJ databases">
        <title>Complete genome sequence of Streptomyces cattleya strain DSM 46488.</title>
        <authorList>
            <person name="Ou H.-Y."/>
            <person name="Li P."/>
            <person name="Zhao C."/>
            <person name="O'Hagan D."/>
            <person name="Deng Z."/>
        </authorList>
    </citation>
    <scope>NUCLEOTIDE SEQUENCE [LARGE SCALE GENOMIC DNA]</scope>
    <source>
        <strain evidence="3">ATCC 35852 / DSM 46488 / JCM 4925 / NBRC 14057 / NRRL 8057</strain>
        <plasmid evidence="3">Plasmid pSCATT</plasmid>
    </source>
</reference>
<keyword evidence="3" id="KW-1185">Reference proteome</keyword>
<dbReference type="EMBL" id="CP003229">
    <property type="protein sequence ID" value="AEW98895.1"/>
    <property type="molecule type" value="Genomic_DNA"/>
</dbReference>
<dbReference type="SUPFAM" id="SSF53254">
    <property type="entry name" value="Phosphoglycerate mutase-like"/>
    <property type="match status" value="1"/>
</dbReference>
<evidence type="ECO:0008006" key="4">
    <source>
        <dbReference type="Google" id="ProtNLM"/>
    </source>
</evidence>
<dbReference type="AlphaFoldDB" id="G8XHE9"/>
<feature type="region of interest" description="Disordered" evidence="1">
    <location>
        <begin position="40"/>
        <end position="172"/>
    </location>
</feature>
<dbReference type="InterPro" id="IPR029033">
    <property type="entry name" value="His_PPase_superfam"/>
</dbReference>